<dbReference type="Proteomes" id="UP001501706">
    <property type="component" value="Unassembled WGS sequence"/>
</dbReference>
<dbReference type="RefSeq" id="WP_087837962.1">
    <property type="nucleotide sequence ID" value="NZ_BAAAEN010000015.1"/>
</dbReference>
<protein>
    <recommendedName>
        <fullName evidence="3">YqjK-like protein</fullName>
    </recommendedName>
</protein>
<evidence type="ECO:0008006" key="3">
    <source>
        <dbReference type="Google" id="ProtNLM"/>
    </source>
</evidence>
<name>A0ABP3MAD2_9BURK</name>
<proteinExistence type="predicted"/>
<organism evidence="1 2">
    <name type="scientific">Pigmentiphaga daeguensis</name>
    <dbReference type="NCBI Taxonomy" id="414049"/>
    <lineage>
        <taxon>Bacteria</taxon>
        <taxon>Pseudomonadati</taxon>
        <taxon>Pseudomonadota</taxon>
        <taxon>Betaproteobacteria</taxon>
        <taxon>Burkholderiales</taxon>
        <taxon>Alcaligenaceae</taxon>
        <taxon>Pigmentiphaga</taxon>
    </lineage>
</organism>
<dbReference type="EMBL" id="BAAAEN010000015">
    <property type="protein sequence ID" value="GAA0516577.1"/>
    <property type="molecule type" value="Genomic_DNA"/>
</dbReference>
<comment type="caution">
    <text evidence="1">The sequence shown here is derived from an EMBL/GenBank/DDBJ whole genome shotgun (WGS) entry which is preliminary data.</text>
</comment>
<gene>
    <name evidence="1" type="ORF">GCM10009097_37590</name>
</gene>
<sequence>MSSRRKAREAGDIEARRELLLARSSIERMELAAHLHQIKEAVTPGQVLKSVLPSLGGSGGMAAAMQAWRFLRRYPIVSSAASMVLARVRLGGVFRLLKLGGGALAAYQAYKLWRAIKEDRSRPDPR</sequence>
<evidence type="ECO:0000313" key="1">
    <source>
        <dbReference type="EMBL" id="GAA0516577.1"/>
    </source>
</evidence>
<accession>A0ABP3MAD2</accession>
<reference evidence="2" key="1">
    <citation type="journal article" date="2019" name="Int. J. Syst. Evol. Microbiol.">
        <title>The Global Catalogue of Microorganisms (GCM) 10K type strain sequencing project: providing services to taxonomists for standard genome sequencing and annotation.</title>
        <authorList>
            <consortium name="The Broad Institute Genomics Platform"/>
            <consortium name="The Broad Institute Genome Sequencing Center for Infectious Disease"/>
            <person name="Wu L."/>
            <person name="Ma J."/>
        </authorList>
    </citation>
    <scope>NUCLEOTIDE SEQUENCE [LARGE SCALE GENOMIC DNA]</scope>
    <source>
        <strain evidence="2">JCM 14330</strain>
    </source>
</reference>
<evidence type="ECO:0000313" key="2">
    <source>
        <dbReference type="Proteomes" id="UP001501706"/>
    </source>
</evidence>
<keyword evidence="2" id="KW-1185">Reference proteome</keyword>